<dbReference type="PIRSF" id="PIRSF021435">
    <property type="entry name" value="SpoIIIAB"/>
    <property type="match status" value="1"/>
</dbReference>
<evidence type="ECO:0000313" key="2">
    <source>
        <dbReference type="Proteomes" id="UP000824159"/>
    </source>
</evidence>
<gene>
    <name evidence="1" type="ORF">IAD12_07115</name>
</gene>
<evidence type="ECO:0000313" key="1">
    <source>
        <dbReference type="EMBL" id="HIU00008.1"/>
    </source>
</evidence>
<dbReference type="EMBL" id="DVLX01000086">
    <property type="protein sequence ID" value="HIU00008.1"/>
    <property type="molecule type" value="Genomic_DNA"/>
</dbReference>
<dbReference type="InterPro" id="IPR014198">
    <property type="entry name" value="Spore_III_AB"/>
</dbReference>
<name>A0A9D1KVD5_9FIRM</name>
<organism evidence="1 2">
    <name type="scientific">Candidatus Allocopromorpha excrementavium</name>
    <dbReference type="NCBI Taxonomy" id="2840741"/>
    <lineage>
        <taxon>Bacteria</taxon>
        <taxon>Bacillati</taxon>
        <taxon>Bacillota</taxon>
        <taxon>Clostridia</taxon>
        <taxon>Eubacteriales</taxon>
        <taxon>Eubacteriaceae</taxon>
        <taxon>Eubacteriaceae incertae sedis</taxon>
        <taxon>Candidatus Allocopromorpha</taxon>
    </lineage>
</organism>
<dbReference type="AlphaFoldDB" id="A0A9D1KVD5"/>
<proteinExistence type="predicted"/>
<comment type="caution">
    <text evidence="1">The sequence shown here is derived from an EMBL/GenBank/DDBJ whole genome shotgun (WGS) entry which is preliminary data.</text>
</comment>
<dbReference type="Proteomes" id="UP000824159">
    <property type="component" value="Unassembled WGS sequence"/>
</dbReference>
<protein>
    <submittedName>
        <fullName evidence="1">Stage III sporulation protein AB</fullName>
    </submittedName>
</protein>
<accession>A0A9D1KVD5</accession>
<reference evidence="1" key="1">
    <citation type="submission" date="2020-10" db="EMBL/GenBank/DDBJ databases">
        <authorList>
            <person name="Gilroy R."/>
        </authorList>
    </citation>
    <scope>NUCLEOTIDE SEQUENCE</scope>
    <source>
        <strain evidence="1">CHK176-22527</strain>
    </source>
</reference>
<reference evidence="1" key="2">
    <citation type="journal article" date="2021" name="PeerJ">
        <title>Extensive microbial diversity within the chicken gut microbiome revealed by metagenomics and culture.</title>
        <authorList>
            <person name="Gilroy R."/>
            <person name="Ravi A."/>
            <person name="Getino M."/>
            <person name="Pursley I."/>
            <person name="Horton D.L."/>
            <person name="Alikhan N.F."/>
            <person name="Baker D."/>
            <person name="Gharbi K."/>
            <person name="Hall N."/>
            <person name="Watson M."/>
            <person name="Adriaenssens E.M."/>
            <person name="Foster-Nyarko E."/>
            <person name="Jarju S."/>
            <person name="Secka A."/>
            <person name="Antonio M."/>
            <person name="Oren A."/>
            <person name="Chaudhuri R.R."/>
            <person name="La Ragione R."/>
            <person name="Hildebrand F."/>
            <person name="Pallen M.J."/>
        </authorList>
    </citation>
    <scope>NUCLEOTIDE SEQUENCE</scope>
    <source>
        <strain evidence="1">CHK176-22527</strain>
    </source>
</reference>
<dbReference type="Pfam" id="PF09548">
    <property type="entry name" value="Spore_III_AB"/>
    <property type="match status" value="1"/>
</dbReference>
<sequence>MFKTAACIFIFLGCTFMGFSKAFSYRARREELENTLELVRILNLEISYRKDSLKKTFERVSGMKKSWFAEMLKSCGKYLEEGRSIENAWECALKDNSDTCPLLERDVEILKDISMGIGRSDTGGQKKIFEPAMERLLSNIAEARQEESRSGKMYKGMGAACGIVISIVII</sequence>